<gene>
    <name evidence="13" type="ORF">ODALV1_LOCUS22018</name>
</gene>
<dbReference type="EMBL" id="CAXLJM020000072">
    <property type="protein sequence ID" value="CAL8127939.1"/>
    <property type="molecule type" value="Genomic_DNA"/>
</dbReference>
<comment type="subcellular location">
    <subcellularLocation>
        <location evidence="1">Membrane</location>
        <topology evidence="1">Single-pass type II membrane protein</topology>
    </subcellularLocation>
</comment>
<evidence type="ECO:0000256" key="3">
    <source>
        <dbReference type="ARBA" id="ARBA00022676"/>
    </source>
</evidence>
<dbReference type="InterPro" id="IPR051993">
    <property type="entry name" value="Glycosyltransferase_8"/>
</dbReference>
<evidence type="ECO:0000313" key="14">
    <source>
        <dbReference type="Proteomes" id="UP001642540"/>
    </source>
</evidence>
<keyword evidence="4" id="KW-0808">Transferase</keyword>
<dbReference type="Gene3D" id="3.90.550.10">
    <property type="entry name" value="Spore Coat Polysaccharide Biosynthesis Protein SpsA, Chain A"/>
    <property type="match status" value="1"/>
</dbReference>
<evidence type="ECO:0000256" key="9">
    <source>
        <dbReference type="ARBA" id="ARBA00023180"/>
    </source>
</evidence>
<keyword evidence="9" id="KW-0325">Glycoprotein</keyword>
<proteinExistence type="inferred from homology"/>
<sequence length="192" mass="21796">MHGNLFRSIDNKPSSPVKIGIVTCSGRVNITHSIPTYETLTLIKSILISASVHNVTAVDLHIFVDSYALQQFLDTIISEFSYNVIGNKVQMKAYYYNVFKSVPRGSVKEFIKTKLRCTYLRIFFPEVLKSVDEILYLDTDTIVTGNIGDIWRKFHEMAPQKLVALAPNNLEGDKVHAYLDEELFGGEWVPHL</sequence>
<dbReference type="SUPFAM" id="SSF53448">
    <property type="entry name" value="Nucleotide-diphospho-sugar transferases"/>
    <property type="match status" value="1"/>
</dbReference>
<evidence type="ECO:0000313" key="13">
    <source>
        <dbReference type="EMBL" id="CAL8127939.1"/>
    </source>
</evidence>
<keyword evidence="14" id="KW-1185">Reference proteome</keyword>
<protein>
    <recommendedName>
        <fullName evidence="11">UDP-D-xylose:beta-D-glucoside alpha-1,3-D-xylosyltransferase</fullName>
        <ecNumber evidence="11">2.4.2.42</ecNumber>
    </recommendedName>
</protein>
<accession>A0ABP1RGV4</accession>
<keyword evidence="3" id="KW-0328">Glycosyltransferase</keyword>
<dbReference type="InterPro" id="IPR029044">
    <property type="entry name" value="Nucleotide-diphossugar_trans"/>
</dbReference>
<dbReference type="Proteomes" id="UP001642540">
    <property type="component" value="Unassembled WGS sequence"/>
</dbReference>
<evidence type="ECO:0000256" key="8">
    <source>
        <dbReference type="ARBA" id="ARBA00023136"/>
    </source>
</evidence>
<keyword evidence="5" id="KW-0812">Transmembrane</keyword>
<reference evidence="13 14" key="1">
    <citation type="submission" date="2024-08" db="EMBL/GenBank/DDBJ databases">
        <authorList>
            <person name="Cucini C."/>
            <person name="Frati F."/>
        </authorList>
    </citation>
    <scope>NUCLEOTIDE SEQUENCE [LARGE SCALE GENOMIC DNA]</scope>
</reference>
<keyword evidence="7" id="KW-1133">Transmembrane helix</keyword>
<keyword evidence="8" id="KW-0472">Membrane</keyword>
<evidence type="ECO:0000256" key="1">
    <source>
        <dbReference type="ARBA" id="ARBA00004606"/>
    </source>
</evidence>
<evidence type="ECO:0000256" key="12">
    <source>
        <dbReference type="ARBA" id="ARBA00049181"/>
    </source>
</evidence>
<evidence type="ECO:0000256" key="2">
    <source>
        <dbReference type="ARBA" id="ARBA00006351"/>
    </source>
</evidence>
<evidence type="ECO:0000256" key="4">
    <source>
        <dbReference type="ARBA" id="ARBA00022679"/>
    </source>
</evidence>
<dbReference type="PANTHER" id="PTHR46012">
    <property type="entry name" value="IP22168P"/>
    <property type="match status" value="1"/>
</dbReference>
<dbReference type="EC" id="2.4.2.42" evidence="11"/>
<evidence type="ECO:0000256" key="10">
    <source>
        <dbReference type="ARBA" id="ARBA00037301"/>
    </source>
</evidence>
<dbReference type="Pfam" id="PF01501">
    <property type="entry name" value="Glyco_transf_8"/>
    <property type="match status" value="1"/>
</dbReference>
<comment type="caution">
    <text evidence="13">The sequence shown here is derived from an EMBL/GenBank/DDBJ whole genome shotgun (WGS) entry which is preliminary data.</text>
</comment>
<evidence type="ECO:0000256" key="7">
    <source>
        <dbReference type="ARBA" id="ARBA00022989"/>
    </source>
</evidence>
<name>A0ABP1RGV4_9HEXA</name>
<organism evidence="13 14">
    <name type="scientific">Orchesella dallaii</name>
    <dbReference type="NCBI Taxonomy" id="48710"/>
    <lineage>
        <taxon>Eukaryota</taxon>
        <taxon>Metazoa</taxon>
        <taxon>Ecdysozoa</taxon>
        <taxon>Arthropoda</taxon>
        <taxon>Hexapoda</taxon>
        <taxon>Collembola</taxon>
        <taxon>Entomobryomorpha</taxon>
        <taxon>Entomobryoidea</taxon>
        <taxon>Orchesellidae</taxon>
        <taxon>Orchesellinae</taxon>
        <taxon>Orchesella</taxon>
    </lineage>
</organism>
<comment type="catalytic activity">
    <reaction evidence="12">
        <text>3-O-(beta-D-glucosyl)-L-seryl-[EGF-like domain protein] + UDP-alpha-D-xylose = 3-O-[alpha-D-xylosyl-(1-&gt;3)-beta-D-glucosyl]-L-seryl-[EGF-like domain protein] + UDP + H(+)</text>
        <dbReference type="Rhea" id="RHEA:56064"/>
        <dbReference type="Rhea" id="RHEA-COMP:14610"/>
        <dbReference type="Rhea" id="RHEA-COMP:14611"/>
        <dbReference type="ChEBI" id="CHEBI:15378"/>
        <dbReference type="ChEBI" id="CHEBI:57632"/>
        <dbReference type="ChEBI" id="CHEBI:58223"/>
        <dbReference type="ChEBI" id="CHEBI:140575"/>
        <dbReference type="ChEBI" id="CHEBI:140576"/>
        <dbReference type="EC" id="2.4.2.42"/>
    </reaction>
</comment>
<comment type="function">
    <text evidence="10">Glycosyltransferase which elongates the O-linked glucose attached to EGF-like repeats in the extracellular domain of Notch proteins by catalyzing the addition of xylose.</text>
</comment>
<evidence type="ECO:0000256" key="6">
    <source>
        <dbReference type="ARBA" id="ARBA00022968"/>
    </source>
</evidence>
<evidence type="ECO:0000256" key="5">
    <source>
        <dbReference type="ARBA" id="ARBA00022692"/>
    </source>
</evidence>
<keyword evidence="6" id="KW-0735">Signal-anchor</keyword>
<dbReference type="PANTHER" id="PTHR46012:SF2">
    <property type="entry name" value="IP22168P"/>
    <property type="match status" value="1"/>
</dbReference>
<evidence type="ECO:0000256" key="11">
    <source>
        <dbReference type="ARBA" id="ARBA00038854"/>
    </source>
</evidence>
<comment type="similarity">
    <text evidence="2">Belongs to the glycosyltransferase 8 family.</text>
</comment>
<dbReference type="InterPro" id="IPR002495">
    <property type="entry name" value="Glyco_trans_8"/>
</dbReference>